<name>A0A1V8ZVR8_SACPI</name>
<sequence>MNASHNSISIGVHPWLDYLLASPVTSATLVTRHKRLYLDPESKGGVAYGPLLAGLRRAVSSPDPQAELEAVVSRTEAQPGWRGPVYRECAAGFLSLLPRGATGVPVRQAAWIEDGLSVVLRGLVGLRLRLGELQLVLPYCKEPELGQEAANVVLHLMEQMRDDVLPGATPIVYDLRHKKSFKLHGRTNRTTLNVGLLGSVAQYQRQWFLAA</sequence>
<evidence type="ECO:0000313" key="2">
    <source>
        <dbReference type="Proteomes" id="UP000192591"/>
    </source>
</evidence>
<reference evidence="1 2" key="1">
    <citation type="submission" date="2017-02" db="EMBL/GenBank/DDBJ databases">
        <title>Draft genome of Saccharomonospora sp. 154.</title>
        <authorList>
            <person name="Alonso-Carmona G.S."/>
            <person name="De La Haba R."/>
            <person name="Vera-Gargallo B."/>
            <person name="Sandoval-Trujillo A.H."/>
            <person name="Ramirez-Duran N."/>
            <person name="Ventosa A."/>
        </authorList>
    </citation>
    <scope>NUCLEOTIDE SEQUENCE [LARGE SCALE GENOMIC DNA]</scope>
    <source>
        <strain evidence="1 2">LRS4.154</strain>
    </source>
</reference>
<comment type="caution">
    <text evidence="1">The sequence shown here is derived from an EMBL/GenBank/DDBJ whole genome shotgun (WGS) entry which is preliminary data.</text>
</comment>
<dbReference type="Proteomes" id="UP000192591">
    <property type="component" value="Unassembled WGS sequence"/>
</dbReference>
<dbReference type="AlphaFoldDB" id="A0A1V8ZVR8"/>
<gene>
    <name evidence="1" type="ORF">B1813_22805</name>
</gene>
<evidence type="ECO:0000313" key="1">
    <source>
        <dbReference type="EMBL" id="OQO88985.1"/>
    </source>
</evidence>
<proteinExistence type="predicted"/>
<organism evidence="1 2">
    <name type="scientific">Saccharomonospora piscinae</name>
    <dbReference type="NCBI Taxonomy" id="687388"/>
    <lineage>
        <taxon>Bacteria</taxon>
        <taxon>Bacillati</taxon>
        <taxon>Actinomycetota</taxon>
        <taxon>Actinomycetes</taxon>
        <taxon>Pseudonocardiales</taxon>
        <taxon>Pseudonocardiaceae</taxon>
        <taxon>Saccharomonospora</taxon>
    </lineage>
</organism>
<keyword evidence="2" id="KW-1185">Reference proteome</keyword>
<accession>A0A1V8ZVR8</accession>
<dbReference type="RefSeq" id="WP_081195507.1">
    <property type="nucleotide sequence ID" value="NZ_MWIH01000010.1"/>
</dbReference>
<protein>
    <submittedName>
        <fullName evidence="1">Uncharacterized protein</fullName>
    </submittedName>
</protein>
<dbReference type="EMBL" id="MWIH01000010">
    <property type="protein sequence ID" value="OQO88985.1"/>
    <property type="molecule type" value="Genomic_DNA"/>
</dbReference>